<dbReference type="SUPFAM" id="SSF53474">
    <property type="entry name" value="alpha/beta-Hydrolases"/>
    <property type="match status" value="1"/>
</dbReference>
<comment type="similarity">
    <text evidence="1">Belongs to the AB hydrolase superfamily. AB hydrolase 2 family.</text>
</comment>
<dbReference type="GO" id="GO:0005737">
    <property type="term" value="C:cytoplasm"/>
    <property type="evidence" value="ECO:0007669"/>
    <property type="project" value="TreeGrafter"/>
</dbReference>
<feature type="domain" description="Phospholipase/carboxylesterase/thioesterase" evidence="3">
    <location>
        <begin position="34"/>
        <end position="179"/>
    </location>
</feature>
<dbReference type="PANTHER" id="PTHR10655:SF64">
    <property type="entry name" value="PHOSPHOLIPASE_CARBOXYLESTERASE_THIOESTERASE DOMAIN-CONTAINING PROTEIN"/>
    <property type="match status" value="1"/>
</dbReference>
<keyword evidence="5" id="KW-1185">Reference proteome</keyword>
<dbReference type="Pfam" id="PF02230">
    <property type="entry name" value="Abhydrolase_2"/>
    <property type="match status" value="1"/>
</dbReference>
<dbReference type="AlphaFoldDB" id="A0A4V3HSM2"/>
<evidence type="ECO:0000313" key="5">
    <source>
        <dbReference type="Proteomes" id="UP000295083"/>
    </source>
</evidence>
<dbReference type="InterPro" id="IPR050565">
    <property type="entry name" value="LYPA1-2/EST-like"/>
</dbReference>
<feature type="region of interest" description="Disordered" evidence="2">
    <location>
        <begin position="195"/>
        <end position="216"/>
    </location>
</feature>
<gene>
    <name evidence="4" type="ORF">C8035_v001771</name>
</gene>
<evidence type="ECO:0000259" key="3">
    <source>
        <dbReference type="Pfam" id="PF02230"/>
    </source>
</evidence>
<evidence type="ECO:0000256" key="1">
    <source>
        <dbReference type="ARBA" id="ARBA00006499"/>
    </source>
</evidence>
<comment type="caution">
    <text evidence="4">The sequence shown here is derived from an EMBL/GenBank/DDBJ whole genome shotgun (WGS) entry which is preliminary data.</text>
</comment>
<organism evidence="4 5">
    <name type="scientific">Colletotrichum spinosum</name>
    <dbReference type="NCBI Taxonomy" id="1347390"/>
    <lineage>
        <taxon>Eukaryota</taxon>
        <taxon>Fungi</taxon>
        <taxon>Dikarya</taxon>
        <taxon>Ascomycota</taxon>
        <taxon>Pezizomycotina</taxon>
        <taxon>Sordariomycetes</taxon>
        <taxon>Hypocreomycetidae</taxon>
        <taxon>Glomerellales</taxon>
        <taxon>Glomerellaceae</taxon>
        <taxon>Colletotrichum</taxon>
        <taxon>Colletotrichum orbiculare species complex</taxon>
    </lineage>
</organism>
<evidence type="ECO:0000256" key="2">
    <source>
        <dbReference type="SAM" id="MobiDB-lite"/>
    </source>
</evidence>
<dbReference type="Proteomes" id="UP000295083">
    <property type="component" value="Unassembled WGS sequence"/>
</dbReference>
<dbReference type="GO" id="GO:0008474">
    <property type="term" value="F:palmitoyl-(protein) hydrolase activity"/>
    <property type="evidence" value="ECO:0007669"/>
    <property type="project" value="TreeGrafter"/>
</dbReference>
<sequence length="321" mass="34745">MTSSQQNAKLPDVEGQQPLPLHAFPPPTICSPLKEPHKQTIIFLHGRGYSARTFAPSLLAAAVEPGPGSATLREALPHARFVFPTAPRSRATVYRRSIINQWYDGSGDWEETVLGHALETVEFVHGLLRAEIALAGGGARVALGGFSQGCAAALVCLLLWEGEKLGGFVGFCGMLPMANVMGEILGEGEAAETEDCSEDDVFGAESDQESDPFDRGVGRPVFAPRTRALNLLCEEIGLHVVMSDSDVTSPMTPIFLGHGTVDDSVLLRYGEKASRVLQMTGYSVDFQVYQALDHWYSTAMLGDSLRFLRGSKWFEVSETGQ</sequence>
<feature type="compositionally biased region" description="Acidic residues" evidence="2">
    <location>
        <begin position="195"/>
        <end position="211"/>
    </location>
</feature>
<name>A0A4V3HSM2_9PEZI</name>
<evidence type="ECO:0000313" key="4">
    <source>
        <dbReference type="EMBL" id="TDZ36279.1"/>
    </source>
</evidence>
<dbReference type="InterPro" id="IPR029058">
    <property type="entry name" value="AB_hydrolase_fold"/>
</dbReference>
<accession>A0A4V3HSM2</accession>
<dbReference type="EMBL" id="QAPG01000032">
    <property type="protein sequence ID" value="TDZ36279.1"/>
    <property type="molecule type" value="Genomic_DNA"/>
</dbReference>
<proteinExistence type="inferred from homology"/>
<dbReference type="PANTHER" id="PTHR10655">
    <property type="entry name" value="LYSOPHOSPHOLIPASE-RELATED"/>
    <property type="match status" value="1"/>
</dbReference>
<dbReference type="GO" id="GO:0052689">
    <property type="term" value="F:carboxylic ester hydrolase activity"/>
    <property type="evidence" value="ECO:0007669"/>
    <property type="project" value="TreeGrafter"/>
</dbReference>
<protein>
    <submittedName>
        <fullName evidence="4">Acyl-protein thioesterase 1</fullName>
    </submittedName>
</protein>
<dbReference type="Gene3D" id="3.40.50.1820">
    <property type="entry name" value="alpha/beta hydrolase"/>
    <property type="match status" value="1"/>
</dbReference>
<dbReference type="InterPro" id="IPR003140">
    <property type="entry name" value="PLipase/COase/thioEstase"/>
</dbReference>
<reference evidence="4 5" key="1">
    <citation type="submission" date="2018-11" db="EMBL/GenBank/DDBJ databases">
        <title>Genome sequence and assembly of Colletotrichum spinosum.</title>
        <authorList>
            <person name="Gan P."/>
            <person name="Shirasu K."/>
        </authorList>
    </citation>
    <scope>NUCLEOTIDE SEQUENCE [LARGE SCALE GENOMIC DNA]</scope>
    <source>
        <strain evidence="4 5">CBS 515.97</strain>
    </source>
</reference>